<dbReference type="InterPro" id="IPR001018">
    <property type="entry name" value="Beta-lactamase_class-B_CS"/>
</dbReference>
<comment type="caution">
    <text evidence="6">The sequence shown here is derived from an EMBL/GenBank/DDBJ whole genome shotgun (WGS) entry which is preliminary data.</text>
</comment>
<evidence type="ECO:0000259" key="5">
    <source>
        <dbReference type="Pfam" id="PF00753"/>
    </source>
</evidence>
<dbReference type="SUPFAM" id="SSF56281">
    <property type="entry name" value="Metallo-hydrolase/oxidoreductase"/>
    <property type="match status" value="1"/>
</dbReference>
<organism evidence="6 7">
    <name type="scientific">Streptosporangium algeriense</name>
    <dbReference type="NCBI Taxonomy" id="1682748"/>
    <lineage>
        <taxon>Bacteria</taxon>
        <taxon>Bacillati</taxon>
        <taxon>Actinomycetota</taxon>
        <taxon>Actinomycetes</taxon>
        <taxon>Streptosporangiales</taxon>
        <taxon>Streptosporangiaceae</taxon>
        <taxon>Streptosporangium</taxon>
    </lineage>
</organism>
<dbReference type="PANTHER" id="PTHR43223:SF1">
    <property type="entry name" value="ALKYL_ARYL-SULFATASE BDS1"/>
    <property type="match status" value="1"/>
</dbReference>
<evidence type="ECO:0000256" key="3">
    <source>
        <dbReference type="ARBA" id="ARBA00022801"/>
    </source>
</evidence>
<accession>A0ABW3DPC3</accession>
<dbReference type="InterPro" id="IPR044097">
    <property type="entry name" value="Bds1/SdsA1_MBL-fold"/>
</dbReference>
<sequence>MADLPFHDRTDFDNAGRSLITELTPGRIEAGDGRAVWDSDSYGFLDRQCPDTAHPSLWRQAQLCTKQGLFEVTEGVYQVRGLDISNMTIVEGERGVIVIDPLFSTECAEAALRLYRSHRGERPVADLIYTHSHGDHFGGARGVTDGSGIPILAPAGFMEHAVSENVYAGTAMSRRGVYMYGTALSRSPEGQLGCGLGLVISSGTFSLIPPTVDITHTGQEETIDGVRIVFQ</sequence>
<dbReference type="EMBL" id="JBHTHX010000429">
    <property type="protein sequence ID" value="MFD0885753.1"/>
    <property type="molecule type" value="Genomic_DNA"/>
</dbReference>
<evidence type="ECO:0000256" key="2">
    <source>
        <dbReference type="ARBA" id="ARBA00022723"/>
    </source>
</evidence>
<reference evidence="7" key="1">
    <citation type="journal article" date="2019" name="Int. J. Syst. Evol. Microbiol.">
        <title>The Global Catalogue of Microorganisms (GCM) 10K type strain sequencing project: providing services to taxonomists for standard genome sequencing and annotation.</title>
        <authorList>
            <consortium name="The Broad Institute Genomics Platform"/>
            <consortium name="The Broad Institute Genome Sequencing Center for Infectious Disease"/>
            <person name="Wu L."/>
            <person name="Ma J."/>
        </authorList>
    </citation>
    <scope>NUCLEOTIDE SEQUENCE [LARGE SCALE GENOMIC DNA]</scope>
    <source>
        <strain evidence="7">CCUG 62974</strain>
    </source>
</reference>
<dbReference type="InterPro" id="IPR052195">
    <property type="entry name" value="Bact_Alkyl/Aryl-Sulfatase"/>
</dbReference>
<dbReference type="InterPro" id="IPR001279">
    <property type="entry name" value="Metallo-B-lactamas"/>
</dbReference>
<dbReference type="Proteomes" id="UP001597024">
    <property type="component" value="Unassembled WGS sequence"/>
</dbReference>
<evidence type="ECO:0000313" key="6">
    <source>
        <dbReference type="EMBL" id="MFD0885753.1"/>
    </source>
</evidence>
<dbReference type="CDD" id="cd07710">
    <property type="entry name" value="arylsulfatase_Sdsa1-like_MBL-fold"/>
    <property type="match status" value="1"/>
</dbReference>
<dbReference type="PANTHER" id="PTHR43223">
    <property type="entry name" value="ALKYL/ARYL-SULFATASE"/>
    <property type="match status" value="1"/>
</dbReference>
<evidence type="ECO:0000313" key="7">
    <source>
        <dbReference type="Proteomes" id="UP001597024"/>
    </source>
</evidence>
<dbReference type="PROSITE" id="PS00743">
    <property type="entry name" value="BETA_LACTAMASE_B_1"/>
    <property type="match status" value="1"/>
</dbReference>
<gene>
    <name evidence="6" type="ORF">ACFQ08_14475</name>
</gene>
<keyword evidence="7" id="KW-1185">Reference proteome</keyword>
<dbReference type="Pfam" id="PF00753">
    <property type="entry name" value="Lactamase_B"/>
    <property type="match status" value="1"/>
</dbReference>
<dbReference type="Gene3D" id="3.60.15.30">
    <property type="entry name" value="Metallo-beta-lactamase domain"/>
    <property type="match status" value="1"/>
</dbReference>
<evidence type="ECO:0000256" key="1">
    <source>
        <dbReference type="ARBA" id="ARBA00001947"/>
    </source>
</evidence>
<feature type="non-terminal residue" evidence="6">
    <location>
        <position position="231"/>
    </location>
</feature>
<feature type="domain" description="Metallo-beta-lactamase" evidence="5">
    <location>
        <begin position="81"/>
        <end position="156"/>
    </location>
</feature>
<proteinExistence type="predicted"/>
<name>A0ABW3DPC3_9ACTN</name>
<dbReference type="InterPro" id="IPR036866">
    <property type="entry name" value="RibonucZ/Hydroxyglut_hydro"/>
</dbReference>
<keyword evidence="2" id="KW-0479">Metal-binding</keyword>
<keyword evidence="3" id="KW-0378">Hydrolase</keyword>
<evidence type="ECO:0000256" key="4">
    <source>
        <dbReference type="ARBA" id="ARBA00022833"/>
    </source>
</evidence>
<comment type="cofactor">
    <cofactor evidence="1">
        <name>Zn(2+)</name>
        <dbReference type="ChEBI" id="CHEBI:29105"/>
    </cofactor>
</comment>
<keyword evidence="4" id="KW-0862">Zinc</keyword>
<protein>
    <submittedName>
        <fullName evidence="6">MBL fold metallo-hydrolase</fullName>
    </submittedName>
</protein>